<feature type="compositionally biased region" description="Polar residues" evidence="12">
    <location>
        <begin position="695"/>
        <end position="736"/>
    </location>
</feature>
<comment type="similarity">
    <text evidence="2">Belongs to the GLI C2H2-type zinc-finger protein family.</text>
</comment>
<dbReference type="Pfam" id="PF00096">
    <property type="entry name" value="zf-C2H2"/>
    <property type="match status" value="2"/>
</dbReference>
<dbReference type="FunFam" id="3.30.160.60:FF:000031">
    <property type="entry name" value="GLI family zinc finger 3"/>
    <property type="match status" value="1"/>
</dbReference>
<dbReference type="EMBL" id="BDGG01000001">
    <property type="protein sequence ID" value="GAU88768.1"/>
    <property type="molecule type" value="Genomic_DNA"/>
</dbReference>
<dbReference type="Gene3D" id="3.30.160.60">
    <property type="entry name" value="Classic Zinc Finger"/>
    <property type="match status" value="5"/>
</dbReference>
<feature type="domain" description="C2H2-type" evidence="13">
    <location>
        <begin position="426"/>
        <end position="456"/>
    </location>
</feature>
<evidence type="ECO:0000256" key="4">
    <source>
        <dbReference type="ARBA" id="ARBA00022737"/>
    </source>
</evidence>
<keyword evidence="3" id="KW-0479">Metal-binding</keyword>
<feature type="region of interest" description="Disordered" evidence="12">
    <location>
        <begin position="940"/>
        <end position="1016"/>
    </location>
</feature>
<feature type="compositionally biased region" description="Basic and acidic residues" evidence="12">
    <location>
        <begin position="288"/>
        <end position="300"/>
    </location>
</feature>
<feature type="compositionally biased region" description="Basic and acidic residues" evidence="12">
    <location>
        <begin position="262"/>
        <end position="277"/>
    </location>
</feature>
<evidence type="ECO:0000256" key="1">
    <source>
        <dbReference type="ARBA" id="ARBA00004123"/>
    </source>
</evidence>
<protein>
    <recommendedName>
        <fullName evidence="13">C2H2-type domain-containing protein</fullName>
    </recommendedName>
</protein>
<feature type="domain" description="C2H2-type" evidence="13">
    <location>
        <begin position="368"/>
        <end position="395"/>
    </location>
</feature>
<proteinExistence type="inferred from homology"/>
<evidence type="ECO:0000259" key="13">
    <source>
        <dbReference type="PROSITE" id="PS50157"/>
    </source>
</evidence>
<evidence type="ECO:0000256" key="9">
    <source>
        <dbReference type="ARBA" id="ARBA00023163"/>
    </source>
</evidence>
<feature type="domain" description="C2H2-type" evidence="13">
    <location>
        <begin position="396"/>
        <end position="425"/>
    </location>
</feature>
<dbReference type="SMART" id="SM00355">
    <property type="entry name" value="ZnF_C2H2"/>
    <property type="match status" value="5"/>
</dbReference>
<evidence type="ECO:0000256" key="5">
    <source>
        <dbReference type="ARBA" id="ARBA00022771"/>
    </source>
</evidence>
<dbReference type="GO" id="GO:0008270">
    <property type="term" value="F:zinc ion binding"/>
    <property type="evidence" value="ECO:0007669"/>
    <property type="project" value="UniProtKB-KW"/>
</dbReference>
<dbReference type="GO" id="GO:0140297">
    <property type="term" value="F:DNA-binding transcription factor binding"/>
    <property type="evidence" value="ECO:0007669"/>
    <property type="project" value="UniProtKB-ARBA"/>
</dbReference>
<name>A0A1D1URF6_RAMVA</name>
<dbReference type="GO" id="GO:0000978">
    <property type="term" value="F:RNA polymerase II cis-regulatory region sequence-specific DNA binding"/>
    <property type="evidence" value="ECO:0007669"/>
    <property type="project" value="TreeGrafter"/>
</dbReference>
<keyword evidence="10" id="KW-0539">Nucleus</keyword>
<dbReference type="Pfam" id="PF23561">
    <property type="entry name" value="zf-C2H2_15"/>
    <property type="match status" value="1"/>
</dbReference>
<dbReference type="InterPro" id="IPR056436">
    <property type="entry name" value="Znf-C2H2_ZIC1-5/GLI1-3-like"/>
</dbReference>
<feature type="region of interest" description="Disordered" evidence="12">
    <location>
        <begin position="249"/>
        <end position="322"/>
    </location>
</feature>
<keyword evidence="6" id="KW-0862">Zinc</keyword>
<dbReference type="InterPro" id="IPR013087">
    <property type="entry name" value="Znf_C2H2_type"/>
</dbReference>
<reference evidence="14 15" key="1">
    <citation type="journal article" date="2016" name="Nat. Commun.">
        <title>Extremotolerant tardigrade genome and improved radiotolerance of human cultured cells by tardigrade-unique protein.</title>
        <authorList>
            <person name="Hashimoto T."/>
            <person name="Horikawa D.D."/>
            <person name="Saito Y."/>
            <person name="Kuwahara H."/>
            <person name="Kozuka-Hata H."/>
            <person name="Shin-I T."/>
            <person name="Minakuchi Y."/>
            <person name="Ohishi K."/>
            <person name="Motoyama A."/>
            <person name="Aizu T."/>
            <person name="Enomoto A."/>
            <person name="Kondo K."/>
            <person name="Tanaka S."/>
            <person name="Hara Y."/>
            <person name="Koshikawa S."/>
            <person name="Sagara H."/>
            <person name="Miura T."/>
            <person name="Yokobori S."/>
            <person name="Miyagawa K."/>
            <person name="Suzuki Y."/>
            <person name="Kubo T."/>
            <person name="Oyama M."/>
            <person name="Kohara Y."/>
            <person name="Fujiyama A."/>
            <person name="Arakawa K."/>
            <person name="Katayama T."/>
            <person name="Toyoda A."/>
            <person name="Kunieda T."/>
        </authorList>
    </citation>
    <scope>NUCLEOTIDE SEQUENCE [LARGE SCALE GENOMIC DNA]</scope>
    <source>
        <strain evidence="14 15">YOKOZUNA-1</strain>
    </source>
</reference>
<feature type="domain" description="C2H2-type" evidence="13">
    <location>
        <begin position="457"/>
        <end position="487"/>
    </location>
</feature>
<dbReference type="PROSITE" id="PS00028">
    <property type="entry name" value="ZINC_FINGER_C2H2_1"/>
    <property type="match status" value="4"/>
</dbReference>
<dbReference type="FunFam" id="3.30.160.60:FF:000036">
    <property type="entry name" value="GLI family zinc finger 3"/>
    <property type="match status" value="1"/>
</dbReference>
<evidence type="ECO:0000256" key="8">
    <source>
        <dbReference type="ARBA" id="ARBA00023125"/>
    </source>
</evidence>
<dbReference type="Proteomes" id="UP000186922">
    <property type="component" value="Unassembled WGS sequence"/>
</dbReference>
<evidence type="ECO:0000256" key="2">
    <source>
        <dbReference type="ARBA" id="ARBA00010831"/>
    </source>
</evidence>
<comment type="caution">
    <text evidence="14">The sequence shown here is derived from an EMBL/GenBank/DDBJ whole genome shotgun (WGS) entry which is preliminary data.</text>
</comment>
<dbReference type="STRING" id="947166.A0A1D1URF6"/>
<accession>A0A1D1URF6</accession>
<keyword evidence="7" id="KW-0805">Transcription regulation</keyword>
<dbReference type="PANTHER" id="PTHR45718">
    <property type="entry name" value="TRANSCRIPTIONAL ACTIVATOR CUBITUS INTERRUPTUS"/>
    <property type="match status" value="1"/>
</dbReference>
<keyword evidence="15" id="KW-1185">Reference proteome</keyword>
<evidence type="ECO:0000256" key="7">
    <source>
        <dbReference type="ARBA" id="ARBA00023015"/>
    </source>
</evidence>
<feature type="compositionally biased region" description="Polar residues" evidence="12">
    <location>
        <begin position="945"/>
        <end position="967"/>
    </location>
</feature>
<keyword evidence="8" id="KW-0238">DNA-binding</keyword>
<evidence type="ECO:0000256" key="12">
    <source>
        <dbReference type="SAM" id="MobiDB-lite"/>
    </source>
</evidence>
<evidence type="ECO:0000256" key="3">
    <source>
        <dbReference type="ARBA" id="ARBA00022723"/>
    </source>
</evidence>
<comment type="subcellular location">
    <subcellularLocation>
        <location evidence="1">Nucleus</location>
    </subcellularLocation>
</comment>
<feature type="compositionally biased region" description="Basic and acidic residues" evidence="12">
    <location>
        <begin position="482"/>
        <end position="516"/>
    </location>
</feature>
<dbReference type="AlphaFoldDB" id="A0A1D1URF6"/>
<dbReference type="OrthoDB" id="3214149at2759"/>
<evidence type="ECO:0000256" key="6">
    <source>
        <dbReference type="ARBA" id="ARBA00022833"/>
    </source>
</evidence>
<dbReference type="InterPro" id="IPR043359">
    <property type="entry name" value="GLI-like"/>
</dbReference>
<evidence type="ECO:0000256" key="11">
    <source>
        <dbReference type="PROSITE-ProRule" id="PRU00042"/>
    </source>
</evidence>
<dbReference type="GO" id="GO:0005634">
    <property type="term" value="C:nucleus"/>
    <property type="evidence" value="ECO:0007669"/>
    <property type="project" value="UniProtKB-SubCell"/>
</dbReference>
<evidence type="ECO:0000313" key="14">
    <source>
        <dbReference type="EMBL" id="GAU88768.1"/>
    </source>
</evidence>
<dbReference type="GO" id="GO:0000981">
    <property type="term" value="F:DNA-binding transcription factor activity, RNA polymerase II-specific"/>
    <property type="evidence" value="ECO:0007669"/>
    <property type="project" value="TreeGrafter"/>
</dbReference>
<organism evidence="14 15">
    <name type="scientific">Ramazzottius varieornatus</name>
    <name type="common">Water bear</name>
    <name type="synonym">Tardigrade</name>
    <dbReference type="NCBI Taxonomy" id="947166"/>
    <lineage>
        <taxon>Eukaryota</taxon>
        <taxon>Metazoa</taxon>
        <taxon>Ecdysozoa</taxon>
        <taxon>Tardigrada</taxon>
        <taxon>Eutardigrada</taxon>
        <taxon>Parachela</taxon>
        <taxon>Hypsibioidea</taxon>
        <taxon>Ramazzottiidae</taxon>
        <taxon>Ramazzottius</taxon>
    </lineage>
</organism>
<keyword evidence="9" id="KW-0804">Transcription</keyword>
<sequence>MAGTGGPGSPYGFPYQIPGGGPSFAPPFGLDARTAEAVRYNWEANRWMALAGQSSSPIFGESLFGRLPPDLGRSAMHPAYGLSLYEQMYRLQQANSLRGLSIDGRAPLSQDYLRQAAALSVGTANDVLAGTSPNLGLPFGTDVSGLATPRPNPLSRMGRKRALSISPYPIGQDYDISAAMRMSPNSLISGGGNSRSSSSASNHALFAALQSGMNPAMAASMEAARLQHYMQMQQNAMLSSAFHPAGMSKTFHGMNRSTSNDGNHHDSQKDNHKREVNGMEVVSSSVTELRRKDRVKKEPRPSMADEDEDDEGHFNPSNRNDMEEDTFVETHCRWIGCDQEFSTQNELVAHVNQEHVPSNRKAYICRWLDCCREEKPFKAQYMLNVHMRRHTGEKPHVCKFPGCSKAYSRLENLKTHERSHTGERPYMCEFPGCTKAFSNASDRAKHQNRTHSNAKPYLCKVTGCTKRYTDPSSLRKHIKTVHGPEHFNNKKHKGNDVPRRNRDEEGGEQRRSEESHSGISGTGSSEPGTPRGNVKQEKMEMSPSYSLPPSVFSNCPLDSPSSVDYYLRDPVNMTANSRTNDPIEEESEMDIPEPEELPTVLHNAIYGPEAYGVQTASRVMRQPLSGPACPMKPPILMAPPQQAIPDRYGSSETISQQPVGPVNMSELSQRFNEMRTMMEPREQYFVPTTQDRRGSNASVSTYYSSIPSDSRTMSANPSRRVSTTSVVNYNDSQQSPPYDPISVGSSRRSSEPGLALSMTGYQQKMQMRQAGRWQQTPVPQPQAPPPPPSATPQYHGMRRASEPVGLMSQQQQVGQRVQPLTRRNLQRHTSLCMGRPQSTNNGFTNLTEEAHNDQMVLDEQENVLIPDDMVRYLNQVAEKARLQRESNPEDCSDDDTDLPVIHPNYDENYTACAVSEFSQSSAQHPYFAQQQPQRRSSYAYGSLPVNHQSNPSLPQVSPQGTTNFMTAQPQQQGRQRRGSLQVDVASGFNPRPLTEGSPDSYEVSSTTHSGRTPTQRRFSVNYTFQQEQHTASFVNQTVPGTNSHIQNTGLDVHSGMPHSLNLDERHRYFEMARS</sequence>
<evidence type="ECO:0000256" key="10">
    <source>
        <dbReference type="ARBA" id="ARBA00023242"/>
    </source>
</evidence>
<feature type="compositionally biased region" description="Pro residues" evidence="12">
    <location>
        <begin position="778"/>
        <end position="790"/>
    </location>
</feature>
<keyword evidence="4" id="KW-0677">Repeat</keyword>
<dbReference type="FunFam" id="3.30.160.60:FF:000048">
    <property type="entry name" value="GLI family zinc finger 3"/>
    <property type="match status" value="1"/>
</dbReference>
<dbReference type="InterPro" id="IPR036236">
    <property type="entry name" value="Znf_C2H2_sf"/>
</dbReference>
<evidence type="ECO:0000313" key="15">
    <source>
        <dbReference type="Proteomes" id="UP000186922"/>
    </source>
</evidence>
<dbReference type="SUPFAM" id="SSF57667">
    <property type="entry name" value="beta-beta-alpha zinc fingers"/>
    <property type="match status" value="3"/>
</dbReference>
<keyword evidence="5 11" id="KW-0863">Zinc-finger</keyword>
<dbReference type="PROSITE" id="PS50157">
    <property type="entry name" value="ZINC_FINGER_C2H2_2"/>
    <property type="match status" value="4"/>
</dbReference>
<feature type="compositionally biased region" description="Polar residues" evidence="12">
    <location>
        <begin position="1002"/>
        <end position="1016"/>
    </location>
</feature>
<feature type="region of interest" description="Disordered" evidence="12">
    <location>
        <begin position="479"/>
        <end position="547"/>
    </location>
</feature>
<feature type="region of interest" description="Disordered" evidence="12">
    <location>
        <begin position="689"/>
        <end position="796"/>
    </location>
</feature>
<dbReference type="PANTHER" id="PTHR45718:SF4">
    <property type="entry name" value="TRANSCRIPTIONAL ACTIVATOR CUBITUS INTERRUPTUS"/>
    <property type="match status" value="1"/>
</dbReference>
<gene>
    <name evidence="14" type="primary">RvY_01404</name>
    <name evidence="14" type="synonym">RvY_01404.1</name>
    <name evidence="14" type="ORF">RvY_01404-1</name>
</gene>
<dbReference type="FunFam" id="3.30.160.60:FF:000019">
    <property type="entry name" value="GLI family zinc finger 3"/>
    <property type="match status" value="1"/>
</dbReference>